<sequence length="64" mass="7541">MAGRCIMCGRMVEVEQFHPDPEDDYYEEEEKELARKKSPLLICQFCEAKLRHEADESQKNPKPL</sequence>
<gene>
    <name evidence="1" type="ORF">GFC01_09150</name>
</gene>
<evidence type="ECO:0000313" key="2">
    <source>
        <dbReference type="Proteomes" id="UP000441717"/>
    </source>
</evidence>
<organism evidence="1 2">
    <name type="scientific">Desulfofundulus thermobenzoicus</name>
    <dbReference type="NCBI Taxonomy" id="29376"/>
    <lineage>
        <taxon>Bacteria</taxon>
        <taxon>Bacillati</taxon>
        <taxon>Bacillota</taxon>
        <taxon>Clostridia</taxon>
        <taxon>Eubacteriales</taxon>
        <taxon>Peptococcaceae</taxon>
        <taxon>Desulfofundulus</taxon>
    </lineage>
</organism>
<evidence type="ECO:0000313" key="1">
    <source>
        <dbReference type="EMBL" id="MQL52427.1"/>
    </source>
</evidence>
<accession>A0A6N7ISJ5</accession>
<dbReference type="RefSeq" id="WP_152946507.1">
    <property type="nucleotide sequence ID" value="NZ_WHYR01000021.1"/>
</dbReference>
<proteinExistence type="predicted"/>
<name>A0A6N7ISJ5_9FIRM</name>
<reference evidence="1 2" key="1">
    <citation type="submission" date="2019-10" db="EMBL/GenBank/DDBJ databases">
        <title>Comparative genomics of sulfur disproportionating microorganisms.</title>
        <authorList>
            <person name="Ward L.M."/>
            <person name="Bertran E."/>
            <person name="Johnston D."/>
        </authorList>
    </citation>
    <scope>NUCLEOTIDE SEQUENCE [LARGE SCALE GENOMIC DNA]</scope>
    <source>
        <strain evidence="1 2">DSM 14055</strain>
    </source>
</reference>
<protein>
    <recommendedName>
        <fullName evidence="3">DUF2197 domain-containing protein</fullName>
    </recommendedName>
</protein>
<dbReference type="EMBL" id="WHYR01000021">
    <property type="protein sequence ID" value="MQL52427.1"/>
    <property type="molecule type" value="Genomic_DNA"/>
</dbReference>
<dbReference type="Proteomes" id="UP000441717">
    <property type="component" value="Unassembled WGS sequence"/>
</dbReference>
<dbReference type="OrthoDB" id="2382245at2"/>
<evidence type="ECO:0008006" key="3">
    <source>
        <dbReference type="Google" id="ProtNLM"/>
    </source>
</evidence>
<comment type="caution">
    <text evidence="1">The sequence shown here is derived from an EMBL/GenBank/DDBJ whole genome shotgun (WGS) entry which is preliminary data.</text>
</comment>
<dbReference type="AlphaFoldDB" id="A0A6N7ISJ5"/>
<keyword evidence="2" id="KW-1185">Reference proteome</keyword>